<evidence type="ECO:0000256" key="3">
    <source>
        <dbReference type="ARBA" id="ARBA00022898"/>
    </source>
</evidence>
<dbReference type="HAMAP" id="MF_01201">
    <property type="entry name" value="Ala_racemase"/>
    <property type="match status" value="1"/>
</dbReference>
<dbReference type="CDD" id="cd00430">
    <property type="entry name" value="PLPDE_III_AR"/>
    <property type="match status" value="1"/>
</dbReference>
<evidence type="ECO:0000256" key="6">
    <source>
        <dbReference type="PIRSR" id="PIRSR600821-50"/>
    </source>
</evidence>
<feature type="active site" description="Proton acceptor; specific for L-alanine" evidence="5">
    <location>
        <position position="266"/>
    </location>
</feature>
<proteinExistence type="inferred from homology"/>
<dbReference type="FunFam" id="3.20.20.10:FF:000002">
    <property type="entry name" value="Alanine racemase"/>
    <property type="match status" value="1"/>
</dbReference>
<dbReference type="PROSITE" id="PS00395">
    <property type="entry name" value="ALANINE_RACEMASE"/>
    <property type="match status" value="1"/>
</dbReference>
<comment type="function">
    <text evidence="5">Catalyzes the interconversion of L-alanine and D-alanine. May also act on other amino acids.</text>
</comment>
<evidence type="ECO:0000313" key="10">
    <source>
        <dbReference type="Proteomes" id="UP000434639"/>
    </source>
</evidence>
<keyword evidence="3 5" id="KW-0663">Pyridoxal phosphate</keyword>
<dbReference type="GO" id="GO:0008784">
    <property type="term" value="F:alanine racemase activity"/>
    <property type="evidence" value="ECO:0007669"/>
    <property type="project" value="UniProtKB-UniRule"/>
</dbReference>
<dbReference type="InterPro" id="IPR001608">
    <property type="entry name" value="Ala_racemase_N"/>
</dbReference>
<dbReference type="GO" id="GO:0030632">
    <property type="term" value="P:D-alanine biosynthetic process"/>
    <property type="evidence" value="ECO:0007669"/>
    <property type="project" value="UniProtKB-UniRule"/>
</dbReference>
<dbReference type="RefSeq" id="WP_155113673.1">
    <property type="nucleotide sequence ID" value="NZ_WMIB01000024.1"/>
</dbReference>
<dbReference type="EC" id="5.1.1.1" evidence="5"/>
<feature type="modified residue" description="N6-(pyridoxal phosphate)lysine" evidence="5 6">
    <location>
        <position position="41"/>
    </location>
</feature>
<dbReference type="PRINTS" id="PR00992">
    <property type="entry name" value="ALARACEMASE"/>
</dbReference>
<dbReference type="OrthoDB" id="9813814at2"/>
<comment type="similarity">
    <text evidence="5">Belongs to the alanine racemase family.</text>
</comment>
<dbReference type="FunFam" id="2.40.37.10:FF:000006">
    <property type="entry name" value="Alanine racemase"/>
    <property type="match status" value="1"/>
</dbReference>
<feature type="binding site" evidence="5 7">
    <location>
        <position position="137"/>
    </location>
    <ligand>
        <name>substrate</name>
    </ligand>
</feature>
<feature type="binding site" evidence="5 7">
    <location>
        <position position="313"/>
    </location>
    <ligand>
        <name>substrate</name>
    </ligand>
</feature>
<evidence type="ECO:0000256" key="4">
    <source>
        <dbReference type="ARBA" id="ARBA00023235"/>
    </source>
</evidence>
<dbReference type="NCBIfam" id="TIGR00492">
    <property type="entry name" value="alr"/>
    <property type="match status" value="1"/>
</dbReference>
<organism evidence="9 10">
    <name type="scientific">Metabacillus mangrovi</name>
    <dbReference type="NCBI Taxonomy" id="1491830"/>
    <lineage>
        <taxon>Bacteria</taxon>
        <taxon>Bacillati</taxon>
        <taxon>Bacillota</taxon>
        <taxon>Bacilli</taxon>
        <taxon>Bacillales</taxon>
        <taxon>Bacillaceae</taxon>
        <taxon>Metabacillus</taxon>
    </lineage>
</organism>
<evidence type="ECO:0000256" key="1">
    <source>
        <dbReference type="ARBA" id="ARBA00000316"/>
    </source>
</evidence>
<evidence type="ECO:0000256" key="5">
    <source>
        <dbReference type="HAMAP-Rule" id="MF_01201"/>
    </source>
</evidence>
<comment type="cofactor">
    <cofactor evidence="2 5 6">
        <name>pyridoxal 5'-phosphate</name>
        <dbReference type="ChEBI" id="CHEBI:597326"/>
    </cofactor>
</comment>
<dbReference type="Pfam" id="PF00842">
    <property type="entry name" value="Ala_racemase_C"/>
    <property type="match status" value="1"/>
</dbReference>
<sequence>MQEQPFYRDTWAEIDLDAIEYNVKSMIRHLGPDGRVIAVVKANAYGHGDAEVAETALQAGAEMLAVAFVDEAVALRQKGVEAPILVLGASRPEDVQFCIDSKLTLTAVSLEWLMEAEKHVRNGTMDVHIKVDTGMGRLGLTEKEELDEAVELARKSEVLQFRGIYTHFAAADEPESDYTDRQFERFRQMLAGIDCSGLMVHCANSAAGLRFKDKIFNTVRLGISMYGLSPSSELKKSLPYELKEAMSLHTKIVHVKKLAKGESVSYGAVYTADEEEWVGTLPVGYADGWIRRLKDSEVIAEGKRVPIIGRICMDQCMIRLPERMETGTKVTLIGSQSEESITMDEVAERLDTINYEVPCILSSRVPRMFLRNKSIMDVRNPIIQSVFHSESR</sequence>
<dbReference type="InterPro" id="IPR011079">
    <property type="entry name" value="Ala_racemase_C"/>
</dbReference>
<dbReference type="PANTHER" id="PTHR30511">
    <property type="entry name" value="ALANINE RACEMASE"/>
    <property type="match status" value="1"/>
</dbReference>
<dbReference type="GO" id="GO:0005829">
    <property type="term" value="C:cytosol"/>
    <property type="evidence" value="ECO:0007669"/>
    <property type="project" value="TreeGrafter"/>
</dbReference>
<accession>A0A7X2V664</accession>
<feature type="active site" description="Proton acceptor; specific for D-alanine" evidence="5">
    <location>
        <position position="41"/>
    </location>
</feature>
<dbReference type="InterPro" id="IPR020622">
    <property type="entry name" value="Ala_racemase_pyridoxalP-BS"/>
</dbReference>
<dbReference type="Proteomes" id="UP000434639">
    <property type="component" value="Unassembled WGS sequence"/>
</dbReference>
<keyword evidence="4 5" id="KW-0413">Isomerase</keyword>
<dbReference type="UniPathway" id="UPA00042">
    <property type="reaction ID" value="UER00497"/>
</dbReference>
<evidence type="ECO:0000259" key="8">
    <source>
        <dbReference type="SMART" id="SM01005"/>
    </source>
</evidence>
<dbReference type="InterPro" id="IPR009006">
    <property type="entry name" value="Ala_racemase/Decarboxylase_C"/>
</dbReference>
<dbReference type="AlphaFoldDB" id="A0A7X2V664"/>
<dbReference type="Gene3D" id="2.40.37.10">
    <property type="entry name" value="Lyase, Ornithine Decarboxylase, Chain A, domain 1"/>
    <property type="match status" value="1"/>
</dbReference>
<dbReference type="InterPro" id="IPR029066">
    <property type="entry name" value="PLP-binding_barrel"/>
</dbReference>
<reference evidence="9 10" key="1">
    <citation type="journal article" date="2017" name="Int. J. Syst. Evol. Microbiol.">
        <title>Bacillus mangrovi sp. nov., isolated from a sediment sample from a mangrove forest.</title>
        <authorList>
            <person name="Gupta V."/>
            <person name="Singh P.K."/>
            <person name="Korpole S."/>
            <person name="Tanuku N.R.S."/>
            <person name="Pinnaka A.K."/>
        </authorList>
    </citation>
    <scope>NUCLEOTIDE SEQUENCE [LARGE SCALE GENOMIC DNA]</scope>
    <source>
        <strain evidence="9 10">KCTC 33872</strain>
    </source>
</reference>
<evidence type="ECO:0000256" key="2">
    <source>
        <dbReference type="ARBA" id="ARBA00001933"/>
    </source>
</evidence>
<name>A0A7X2V664_9BACI</name>
<dbReference type="EMBL" id="WMIB01000024">
    <property type="protein sequence ID" value="MTH55170.1"/>
    <property type="molecule type" value="Genomic_DNA"/>
</dbReference>
<dbReference type="GO" id="GO:0009252">
    <property type="term" value="P:peptidoglycan biosynthetic process"/>
    <property type="evidence" value="ECO:0007669"/>
    <property type="project" value="TreeGrafter"/>
</dbReference>
<dbReference type="SMART" id="SM01005">
    <property type="entry name" value="Ala_racemase_C"/>
    <property type="match status" value="1"/>
</dbReference>
<comment type="catalytic activity">
    <reaction evidence="1 5">
        <text>L-alanine = D-alanine</text>
        <dbReference type="Rhea" id="RHEA:20249"/>
        <dbReference type="ChEBI" id="CHEBI:57416"/>
        <dbReference type="ChEBI" id="CHEBI:57972"/>
        <dbReference type="EC" id="5.1.1.1"/>
    </reaction>
</comment>
<comment type="pathway">
    <text evidence="5">Amino-acid biosynthesis; D-alanine biosynthesis; D-alanine from L-alanine: step 1/1.</text>
</comment>
<dbReference type="Pfam" id="PF01168">
    <property type="entry name" value="Ala_racemase_N"/>
    <property type="match status" value="1"/>
</dbReference>
<dbReference type="PANTHER" id="PTHR30511:SF0">
    <property type="entry name" value="ALANINE RACEMASE, CATABOLIC-RELATED"/>
    <property type="match status" value="1"/>
</dbReference>
<evidence type="ECO:0000313" key="9">
    <source>
        <dbReference type="EMBL" id="MTH55170.1"/>
    </source>
</evidence>
<comment type="caution">
    <text evidence="9">The sequence shown here is derived from an EMBL/GenBank/DDBJ whole genome shotgun (WGS) entry which is preliminary data.</text>
</comment>
<dbReference type="SUPFAM" id="SSF51419">
    <property type="entry name" value="PLP-binding barrel"/>
    <property type="match status" value="1"/>
</dbReference>
<dbReference type="InterPro" id="IPR000821">
    <property type="entry name" value="Ala_racemase"/>
</dbReference>
<dbReference type="SUPFAM" id="SSF50621">
    <property type="entry name" value="Alanine racemase C-terminal domain-like"/>
    <property type="match status" value="1"/>
</dbReference>
<feature type="domain" description="Alanine racemase C-terminal" evidence="8">
    <location>
        <begin position="245"/>
        <end position="370"/>
    </location>
</feature>
<evidence type="ECO:0000256" key="7">
    <source>
        <dbReference type="PIRSR" id="PIRSR600821-52"/>
    </source>
</evidence>
<dbReference type="Gene3D" id="3.20.20.10">
    <property type="entry name" value="Alanine racemase"/>
    <property type="match status" value="1"/>
</dbReference>
<dbReference type="GO" id="GO:0030170">
    <property type="term" value="F:pyridoxal phosphate binding"/>
    <property type="evidence" value="ECO:0007669"/>
    <property type="project" value="UniProtKB-UniRule"/>
</dbReference>
<gene>
    <name evidence="9" type="primary">alr</name>
    <name evidence="9" type="ORF">GKZ89_17365</name>
</gene>
<keyword evidence="10" id="KW-1185">Reference proteome</keyword>
<protein>
    <recommendedName>
        <fullName evidence="5">Alanine racemase</fullName>
        <ecNumber evidence="5">5.1.1.1</ecNumber>
    </recommendedName>
</protein>